<organism evidence="2">
    <name type="scientific">marine metagenome</name>
    <dbReference type="NCBI Taxonomy" id="408172"/>
    <lineage>
        <taxon>unclassified sequences</taxon>
        <taxon>metagenomes</taxon>
        <taxon>ecological metagenomes</taxon>
    </lineage>
</organism>
<evidence type="ECO:0000313" key="2">
    <source>
        <dbReference type="EMBL" id="SVB31713.1"/>
    </source>
</evidence>
<feature type="non-terminal residue" evidence="2">
    <location>
        <position position="431"/>
    </location>
</feature>
<name>A0A382D2A2_9ZZZZ</name>
<dbReference type="Pfam" id="PF22807">
    <property type="entry name" value="TrAA12"/>
    <property type="match status" value="1"/>
</dbReference>
<dbReference type="InterPro" id="IPR054539">
    <property type="entry name" value="Beta-prop_PDH"/>
</dbReference>
<proteinExistence type="predicted"/>
<dbReference type="SUPFAM" id="SSF50952">
    <property type="entry name" value="Soluble quinoprotein glucose dehydrogenase"/>
    <property type="match status" value="1"/>
</dbReference>
<dbReference type="EMBL" id="UINC01036958">
    <property type="protein sequence ID" value="SVB31713.1"/>
    <property type="molecule type" value="Genomic_DNA"/>
</dbReference>
<accession>A0A382D2A2</accession>
<evidence type="ECO:0000259" key="1">
    <source>
        <dbReference type="Pfam" id="PF22807"/>
    </source>
</evidence>
<dbReference type="Gene3D" id="2.120.10.30">
    <property type="entry name" value="TolB, C-terminal domain"/>
    <property type="match status" value="1"/>
</dbReference>
<dbReference type="AlphaFoldDB" id="A0A382D2A2"/>
<gene>
    <name evidence="2" type="ORF">METZ01_LOCUS184567</name>
</gene>
<dbReference type="InterPro" id="IPR011042">
    <property type="entry name" value="6-blade_b-propeller_TolB-like"/>
</dbReference>
<protein>
    <recommendedName>
        <fullName evidence="1">Pyrroloquinoline quinone-dependent pyranose dehydrogenase beta-propeller domain-containing protein</fullName>
    </recommendedName>
</protein>
<feature type="domain" description="Pyrroloquinoline quinone-dependent pyranose dehydrogenase beta-propeller" evidence="1">
    <location>
        <begin position="49"/>
        <end position="430"/>
    </location>
</feature>
<dbReference type="InterPro" id="IPR011041">
    <property type="entry name" value="Quinoprot_gluc/sorb_DH_b-prop"/>
</dbReference>
<sequence length="431" mass="48042">MRRNNVAGFIFSIAIFALGFSNAMAGEIQGPYFLDNRNIDRDPVTGIAVPPGFKATVFADIDGYARHMAVRDDGTVYLALTTRMGRGSNMGIVAMQDTNNDGIADVIERFATNIPGTALQFQNGYLYFGSKTAIYRFSFEGDNIAPAGSPEIVVDGFPVQRLHEAKTFAIDDNNNLFVNVGAPSNACMEEFRTKGSPGQFPCPHLDVQAGIWKFSADKINQTQFRDGMRVATGVRNAVALEWSREHQQVFFLTHGRDALFTLFPEYYTAEQSSELPSEEMHVLREGAHYGWPYSYYDHVQNKRILAPEYGGDGAEEVGSGLYENPIATFPGHWAPNDMMFYKGRQFPEYFKNGMFVVWHGSWNRAPLPQDGYSVIFVPFRAGMPGDDWQYFANKFRGRELLENPADAVHRPTGIAEGANGEIYISSTVSGR</sequence>
<reference evidence="2" key="1">
    <citation type="submission" date="2018-05" db="EMBL/GenBank/DDBJ databases">
        <authorList>
            <person name="Lanie J.A."/>
            <person name="Ng W.-L."/>
            <person name="Kazmierczak K.M."/>
            <person name="Andrzejewski T.M."/>
            <person name="Davidsen T.M."/>
            <person name="Wayne K.J."/>
            <person name="Tettelin H."/>
            <person name="Glass J.I."/>
            <person name="Rusch D."/>
            <person name="Podicherti R."/>
            <person name="Tsui H.-C.T."/>
            <person name="Winkler M.E."/>
        </authorList>
    </citation>
    <scope>NUCLEOTIDE SEQUENCE</scope>
</reference>